<keyword evidence="1" id="KW-0812">Transmembrane</keyword>
<feature type="transmembrane region" description="Helical" evidence="1">
    <location>
        <begin position="538"/>
        <end position="557"/>
    </location>
</feature>
<keyword evidence="3" id="KW-1185">Reference proteome</keyword>
<dbReference type="HOGENOM" id="CLU_416675_0_0_0"/>
<keyword evidence="1" id="KW-1133">Transmembrane helix</keyword>
<feature type="transmembrane region" description="Helical" evidence="1">
    <location>
        <begin position="234"/>
        <end position="254"/>
    </location>
</feature>
<proteinExistence type="predicted"/>
<feature type="transmembrane region" description="Helical" evidence="1">
    <location>
        <begin position="211"/>
        <end position="228"/>
    </location>
</feature>
<feature type="transmembrane region" description="Helical" evidence="1">
    <location>
        <begin position="20"/>
        <end position="38"/>
    </location>
</feature>
<evidence type="ECO:0000313" key="3">
    <source>
        <dbReference type="Proteomes" id="UP000002508"/>
    </source>
</evidence>
<feature type="transmembrane region" description="Helical" evidence="1">
    <location>
        <begin position="591"/>
        <end position="610"/>
    </location>
</feature>
<feature type="transmembrane region" description="Helical" evidence="1">
    <location>
        <begin position="344"/>
        <end position="365"/>
    </location>
</feature>
<feature type="transmembrane region" description="Helical" evidence="1">
    <location>
        <begin position="399"/>
        <end position="416"/>
    </location>
</feature>
<evidence type="ECO:0008006" key="4">
    <source>
        <dbReference type="Google" id="ProtNLM"/>
    </source>
</evidence>
<feature type="transmembrane region" description="Helical" evidence="1">
    <location>
        <begin position="622"/>
        <end position="640"/>
    </location>
</feature>
<dbReference type="eggNOG" id="COG1287">
    <property type="taxonomic scope" value="Bacteria"/>
</dbReference>
<keyword evidence="1" id="KW-0472">Membrane</keyword>
<feature type="transmembrane region" description="Helical" evidence="1">
    <location>
        <begin position="564"/>
        <end position="585"/>
    </location>
</feature>
<feature type="transmembrane region" description="Helical" evidence="1">
    <location>
        <begin position="181"/>
        <end position="204"/>
    </location>
</feature>
<feature type="transmembrane region" description="Helical" evidence="1">
    <location>
        <begin position="454"/>
        <end position="472"/>
    </location>
</feature>
<evidence type="ECO:0000256" key="1">
    <source>
        <dbReference type="SAM" id="Phobius"/>
    </source>
</evidence>
<sequence length="653" mass="71941">MVIAISNTLGQDWRALRTPALWVAVGLLFAIAILTAQIPHQHVIDVGYEEGIGDADLPFLRDFNTAEKSFFGTFRWTSGDSQVFLPTFGLRATVIELHWLPIGAEIVDRVPTTLQVWHENQFIAELPVQRSGSRQWLIVPPTPDGNLRLRLVSDSFQPAQDPRQLSLPLERVIVATVPGGWAWPALTPLAWWIGVVIVGWLILVRTMHRQALWGLAIGSGLLAAAMILDPARWAFGAEAAFAALALTYPLTLAIQAWVRRQIRPQGIADTLSVIVAIAFATRIGGRFYPASMPGDIGFHTNRFHEALGGLITIISKNRGIDFPYPPGPYLLLAPGHVLGIATPLLLQIGAALADSLSALIVYVIARRVLRPRPALLAAAIYVFTAATYLTTWWSFDTHIITQSLYLLFIWGIIRAWEDWRAGQYRHEWIAGLAALSAIVFLGHFGFLISSGTLLGLLIAIVWIARGLGLQWARVVSGSLTLAIGIGALFAIIFFYSAYLPMFLTQLDTARTGGLTAVAGRAPINREALWNNLWQAGLIAHYGLLPIPFALIGLWLLLRRQGRQITIGLMGLSFVVAIIFATLPFITQVSNSPRYLMALGWAIAIGTAATCDTLWQRGWVGRIGVIGAGLFVLFNTCWYWLTPMLWRVRPPEPF</sequence>
<dbReference type="STRING" id="326427.Cagg_2705"/>
<feature type="transmembrane region" description="Helical" evidence="1">
    <location>
        <begin position="479"/>
        <end position="498"/>
    </location>
</feature>
<evidence type="ECO:0000313" key="2">
    <source>
        <dbReference type="EMBL" id="ACL25573.1"/>
    </source>
</evidence>
<accession>B8G4U7</accession>
<dbReference type="Proteomes" id="UP000002508">
    <property type="component" value="Chromosome"/>
</dbReference>
<dbReference type="AlphaFoldDB" id="B8G4U7"/>
<dbReference type="OrthoDB" id="137068at2"/>
<feature type="transmembrane region" description="Helical" evidence="1">
    <location>
        <begin position="428"/>
        <end position="448"/>
    </location>
</feature>
<reference evidence="2" key="1">
    <citation type="submission" date="2008-12" db="EMBL/GenBank/DDBJ databases">
        <title>Complete sequence of Chloroflexus aggregans DSM 9485.</title>
        <authorList>
            <consortium name="US DOE Joint Genome Institute"/>
            <person name="Lucas S."/>
            <person name="Copeland A."/>
            <person name="Lapidus A."/>
            <person name="Glavina del Rio T."/>
            <person name="Dalin E."/>
            <person name="Tice H."/>
            <person name="Pitluck S."/>
            <person name="Foster B."/>
            <person name="Larimer F."/>
            <person name="Land M."/>
            <person name="Hauser L."/>
            <person name="Kyrpides N."/>
            <person name="Mikhailova N."/>
            <person name="Bryant D."/>
            <person name="Richardson P."/>
        </authorList>
    </citation>
    <scope>NUCLEOTIDE SEQUENCE</scope>
    <source>
        <strain evidence="2">DSM 9485</strain>
    </source>
</reference>
<feature type="transmembrane region" description="Helical" evidence="1">
    <location>
        <begin position="266"/>
        <end position="285"/>
    </location>
</feature>
<dbReference type="KEGG" id="cag:Cagg_2705"/>
<protein>
    <recommendedName>
        <fullName evidence="4">Glycosyltransferase RgtA/B/C/D-like domain-containing protein</fullName>
    </recommendedName>
</protein>
<name>B8G4U7_CHLAD</name>
<dbReference type="EMBL" id="CP001337">
    <property type="protein sequence ID" value="ACL25573.1"/>
    <property type="molecule type" value="Genomic_DNA"/>
</dbReference>
<gene>
    <name evidence="2" type="ordered locus">Cagg_2705</name>
</gene>
<feature type="transmembrane region" description="Helical" evidence="1">
    <location>
        <begin position="374"/>
        <end position="393"/>
    </location>
</feature>
<organism evidence="2 3">
    <name type="scientific">Chloroflexus aggregans (strain MD-66 / DSM 9485)</name>
    <dbReference type="NCBI Taxonomy" id="326427"/>
    <lineage>
        <taxon>Bacteria</taxon>
        <taxon>Bacillati</taxon>
        <taxon>Chloroflexota</taxon>
        <taxon>Chloroflexia</taxon>
        <taxon>Chloroflexales</taxon>
        <taxon>Chloroflexineae</taxon>
        <taxon>Chloroflexaceae</taxon>
        <taxon>Chloroflexus</taxon>
    </lineage>
</organism>
<dbReference type="RefSeq" id="WP_015941430.1">
    <property type="nucleotide sequence ID" value="NC_011831.1"/>
</dbReference>